<dbReference type="Pfam" id="PF01243">
    <property type="entry name" value="PNPOx_N"/>
    <property type="match status" value="1"/>
</dbReference>
<dbReference type="AlphaFoldDB" id="A0A238H8Q4"/>
<dbReference type="EMBL" id="FXAN01000082">
    <property type="protein sequence ID" value="SMG01736.1"/>
    <property type="molecule type" value="Genomic_DNA"/>
</dbReference>
<feature type="domain" description="Pyridoxamine 5'-phosphate oxidase N-terminal" evidence="2">
    <location>
        <begin position="33"/>
        <end position="150"/>
    </location>
</feature>
<accession>A0A238H8Q4</accession>
<gene>
    <name evidence="3" type="ORF">BSIN_4651</name>
</gene>
<reference evidence="3 4" key="1">
    <citation type="submission" date="2017-04" db="EMBL/GenBank/DDBJ databases">
        <authorList>
            <person name="Afonso C.L."/>
            <person name="Miller P.J."/>
            <person name="Scott M.A."/>
            <person name="Spackman E."/>
            <person name="Goraichik I."/>
            <person name="Dimitrov K.M."/>
            <person name="Suarez D.L."/>
            <person name="Swayne D.E."/>
        </authorList>
    </citation>
    <scope>NUCLEOTIDE SEQUENCE [LARGE SCALE GENOMIC DNA]</scope>
    <source>
        <strain evidence="3">LMG 28154</strain>
    </source>
</reference>
<dbReference type="Gene3D" id="2.30.110.10">
    <property type="entry name" value="Electron Transport, Fmn-binding Protein, Chain A"/>
    <property type="match status" value="1"/>
</dbReference>
<dbReference type="InterPro" id="IPR011576">
    <property type="entry name" value="Pyridox_Oxase_N"/>
</dbReference>
<evidence type="ECO:0000259" key="2">
    <source>
        <dbReference type="Pfam" id="PF01243"/>
    </source>
</evidence>
<evidence type="ECO:0000313" key="3">
    <source>
        <dbReference type="EMBL" id="SMG01736.1"/>
    </source>
</evidence>
<evidence type="ECO:0000256" key="1">
    <source>
        <dbReference type="SAM" id="Coils"/>
    </source>
</evidence>
<sequence>MVFTPSVKSLQERYGSRETYARREHEGAWETTITPECADFIRRQTSVFFSTANGDGQPYIQHRGGPPGFLHVVDEKTVAFADYSGNEQYITTGNLADNRKAFLFLIDYARRQRIKIWGDAYIDEDTKLVARLMPQDYRARAERAIVFKVSLWDANCPRHIPQRFEAADVRAALDERDGRIRELEAEVERLRGRVSA</sequence>
<proteinExistence type="predicted"/>
<dbReference type="InterPro" id="IPR012349">
    <property type="entry name" value="Split_barrel_FMN-bd"/>
</dbReference>
<dbReference type="PANTHER" id="PTHR42815">
    <property type="entry name" value="FAD-BINDING, PUTATIVE (AFU_ORTHOLOGUE AFUA_6G07600)-RELATED"/>
    <property type="match status" value="1"/>
</dbReference>
<feature type="coiled-coil region" evidence="1">
    <location>
        <begin position="166"/>
        <end position="193"/>
    </location>
</feature>
<keyword evidence="1" id="KW-0175">Coiled coil</keyword>
<name>A0A238H8Q4_9BURK</name>
<dbReference type="SUPFAM" id="SSF50475">
    <property type="entry name" value="FMN-binding split barrel"/>
    <property type="match status" value="1"/>
</dbReference>
<dbReference type="Proteomes" id="UP000198460">
    <property type="component" value="Unassembled WGS sequence"/>
</dbReference>
<protein>
    <submittedName>
        <fullName evidence="3">Flavodoxin reductases (Ferredoxin-NADPH reductases) family 1</fullName>
    </submittedName>
</protein>
<organism evidence="3 4">
    <name type="scientific">Burkholderia singularis</name>
    <dbReference type="NCBI Taxonomy" id="1503053"/>
    <lineage>
        <taxon>Bacteria</taxon>
        <taxon>Pseudomonadati</taxon>
        <taxon>Pseudomonadota</taxon>
        <taxon>Betaproteobacteria</taxon>
        <taxon>Burkholderiales</taxon>
        <taxon>Burkholderiaceae</taxon>
        <taxon>Burkholderia</taxon>
        <taxon>pseudomallei group</taxon>
    </lineage>
</organism>
<evidence type="ECO:0000313" key="4">
    <source>
        <dbReference type="Proteomes" id="UP000198460"/>
    </source>
</evidence>
<dbReference type="PANTHER" id="PTHR42815:SF2">
    <property type="entry name" value="FAD-BINDING, PUTATIVE (AFU_ORTHOLOGUE AFUA_6G07600)-RELATED"/>
    <property type="match status" value="1"/>
</dbReference>